<dbReference type="InterPro" id="IPR035890">
    <property type="entry name" value="Anti-sigma-28_factor_FlgM_sf"/>
</dbReference>
<evidence type="ECO:0000256" key="3">
    <source>
        <dbReference type="ARBA" id="ARBA00022491"/>
    </source>
</evidence>
<keyword evidence="4" id="KW-1005">Bacterial flagellum biogenesis</keyword>
<dbReference type="SUPFAM" id="SSF101498">
    <property type="entry name" value="Anti-sigma factor FlgM"/>
    <property type="match status" value="1"/>
</dbReference>
<name>U2YA29_GEOKU</name>
<evidence type="ECO:0000313" key="9">
    <source>
        <dbReference type="Proteomes" id="UP000016424"/>
    </source>
</evidence>
<feature type="domain" description="Anti-sigma-28 factor FlgM C-terminal" evidence="7">
    <location>
        <begin position="35"/>
        <end position="85"/>
    </location>
</feature>
<keyword evidence="5" id="KW-0805">Transcription regulation</keyword>
<protein>
    <recommendedName>
        <fullName evidence="2">Negative regulator of flagellin synthesis</fullName>
    </recommendedName>
</protein>
<evidence type="ECO:0000256" key="1">
    <source>
        <dbReference type="ARBA" id="ARBA00005322"/>
    </source>
</evidence>
<dbReference type="GO" id="GO:0045892">
    <property type="term" value="P:negative regulation of DNA-templated transcription"/>
    <property type="evidence" value="ECO:0007669"/>
    <property type="project" value="InterPro"/>
</dbReference>
<evidence type="ECO:0000313" key="8">
    <source>
        <dbReference type="EMBL" id="GAD13683.1"/>
    </source>
</evidence>
<dbReference type="InterPro" id="IPR031316">
    <property type="entry name" value="FlgM_C"/>
</dbReference>
<sequence>MNVMKIHHIGPMGVNPYQRQLAKTERLATEKAPRDQVEISKEAKELQEAASWEQARQAKLDELRQQIENGTYQVDPRAVAKRMIEYYRNHR</sequence>
<evidence type="ECO:0000256" key="2">
    <source>
        <dbReference type="ARBA" id="ARBA00017823"/>
    </source>
</evidence>
<dbReference type="AlphaFoldDB" id="U2YA29"/>
<proteinExistence type="inferred from homology"/>
<evidence type="ECO:0000256" key="4">
    <source>
        <dbReference type="ARBA" id="ARBA00022795"/>
    </source>
</evidence>
<dbReference type="NCBIfam" id="TIGR03824">
    <property type="entry name" value="FlgM_jcvi"/>
    <property type="match status" value="1"/>
</dbReference>
<dbReference type="InterPro" id="IPR007412">
    <property type="entry name" value="FlgM"/>
</dbReference>
<comment type="caution">
    <text evidence="8">The sequence shown here is derived from an EMBL/GenBank/DDBJ whole genome shotgun (WGS) entry which is preliminary data.</text>
</comment>
<keyword evidence="3" id="KW-0678">Repressor</keyword>
<evidence type="ECO:0000259" key="7">
    <source>
        <dbReference type="Pfam" id="PF04316"/>
    </source>
</evidence>
<keyword evidence="6" id="KW-0804">Transcription</keyword>
<evidence type="ECO:0000256" key="5">
    <source>
        <dbReference type="ARBA" id="ARBA00023015"/>
    </source>
</evidence>
<dbReference type="EMBL" id="BASG01000016">
    <property type="protein sequence ID" value="GAD13683.1"/>
    <property type="molecule type" value="Genomic_DNA"/>
</dbReference>
<comment type="similarity">
    <text evidence="1">Belongs to the FlgM family.</text>
</comment>
<dbReference type="GO" id="GO:0044781">
    <property type="term" value="P:bacterial-type flagellum organization"/>
    <property type="evidence" value="ECO:0007669"/>
    <property type="project" value="UniProtKB-KW"/>
</dbReference>
<dbReference type="Proteomes" id="UP000016424">
    <property type="component" value="Unassembled WGS sequence"/>
</dbReference>
<gene>
    <name evidence="8" type="ORF">GBL_1900</name>
</gene>
<dbReference type="Gene3D" id="6.10.140.30">
    <property type="entry name" value="Anti-sigma-28 factor FlgM"/>
    <property type="match status" value="1"/>
</dbReference>
<reference evidence="9" key="1">
    <citation type="journal article" date="2013" name="Genome">
        <title>Draft Genome Sequence of Geobacillus kaustophilus GBlys, a Lysogenic Strain with Bacteriophage phiOH2.</title>
        <authorList>
            <person name="Doi K."/>
            <person name="Mori K."/>
            <person name="Martono H."/>
            <person name="Nagayoshi Y."/>
            <person name="Fujino Y."/>
            <person name="Tashiro K."/>
            <person name="Kuhara S."/>
            <person name="Ohshima T."/>
        </authorList>
    </citation>
    <scope>NUCLEOTIDE SEQUENCE [LARGE SCALE GENOMIC DNA]</scope>
    <source>
        <strain evidence="9">GBlys</strain>
    </source>
</reference>
<evidence type="ECO:0000256" key="6">
    <source>
        <dbReference type="ARBA" id="ARBA00023163"/>
    </source>
</evidence>
<accession>U2YA29</accession>
<dbReference type="Pfam" id="PF04316">
    <property type="entry name" value="FlgM"/>
    <property type="match status" value="1"/>
</dbReference>
<organism evidence="8 9">
    <name type="scientific">Geobacillus kaustophilus GBlys</name>
    <dbReference type="NCBI Taxonomy" id="1337888"/>
    <lineage>
        <taxon>Bacteria</taxon>
        <taxon>Bacillati</taxon>
        <taxon>Bacillota</taxon>
        <taxon>Bacilli</taxon>
        <taxon>Bacillales</taxon>
        <taxon>Anoxybacillaceae</taxon>
        <taxon>Geobacillus</taxon>
        <taxon>Geobacillus thermoleovorans group</taxon>
    </lineage>
</organism>